<dbReference type="PANTHER" id="PTHR10332">
    <property type="entry name" value="EQUILIBRATIVE NUCLEOSIDE TRANSPORTER"/>
    <property type="match status" value="1"/>
</dbReference>
<evidence type="ECO:0000256" key="6">
    <source>
        <dbReference type="ARBA" id="ARBA00023136"/>
    </source>
</evidence>
<feature type="transmembrane region" description="Helical" evidence="7">
    <location>
        <begin position="87"/>
        <end position="107"/>
    </location>
</feature>
<dbReference type="GO" id="GO:0005886">
    <property type="term" value="C:plasma membrane"/>
    <property type="evidence" value="ECO:0007669"/>
    <property type="project" value="TreeGrafter"/>
</dbReference>
<proteinExistence type="inferred from homology"/>
<sequence length="160" mass="17526">MLTEREQLKVYMNCSNALSILLEAFQDLHILNVLNMRFRKHLKSRLGIGMNHGLCCFGRLNSFFCFSTSLSIPFIQLNLATSRKGGLGSYIGICGIVATFGVVDALVKGGMMGDLSFMCPEFIQDSPLPIFKYYRTKAAEEGSKTVAADLAAAGNQKEAV</sequence>
<evidence type="ECO:0000256" key="3">
    <source>
        <dbReference type="ARBA" id="ARBA00022448"/>
    </source>
</evidence>
<name>A0AAE1V224_9SOLA</name>
<keyword evidence="4 7" id="KW-0812">Transmembrane</keyword>
<evidence type="ECO:0000256" key="2">
    <source>
        <dbReference type="ARBA" id="ARBA00007965"/>
    </source>
</evidence>
<dbReference type="EMBL" id="JAVYJV010000019">
    <property type="protein sequence ID" value="KAK4345100.1"/>
    <property type="molecule type" value="Genomic_DNA"/>
</dbReference>
<comment type="similarity">
    <text evidence="2">Belongs to the SLC29A/ENT transporter (TC 2.A.57) family.</text>
</comment>
<dbReference type="InterPro" id="IPR002259">
    <property type="entry name" value="Eqnu_transpt"/>
</dbReference>
<comment type="subcellular location">
    <subcellularLocation>
        <location evidence="1">Membrane</location>
        <topology evidence="1">Multi-pass membrane protein</topology>
    </subcellularLocation>
</comment>
<dbReference type="Proteomes" id="UP001291623">
    <property type="component" value="Unassembled WGS sequence"/>
</dbReference>
<accession>A0AAE1V224</accession>
<evidence type="ECO:0000313" key="9">
    <source>
        <dbReference type="Proteomes" id="UP001291623"/>
    </source>
</evidence>
<gene>
    <name evidence="8" type="ORF">RND71_035276</name>
</gene>
<keyword evidence="3" id="KW-0813">Transport</keyword>
<keyword evidence="6 7" id="KW-0472">Membrane</keyword>
<organism evidence="8 9">
    <name type="scientific">Anisodus tanguticus</name>
    <dbReference type="NCBI Taxonomy" id="243964"/>
    <lineage>
        <taxon>Eukaryota</taxon>
        <taxon>Viridiplantae</taxon>
        <taxon>Streptophyta</taxon>
        <taxon>Embryophyta</taxon>
        <taxon>Tracheophyta</taxon>
        <taxon>Spermatophyta</taxon>
        <taxon>Magnoliopsida</taxon>
        <taxon>eudicotyledons</taxon>
        <taxon>Gunneridae</taxon>
        <taxon>Pentapetalae</taxon>
        <taxon>asterids</taxon>
        <taxon>lamiids</taxon>
        <taxon>Solanales</taxon>
        <taxon>Solanaceae</taxon>
        <taxon>Solanoideae</taxon>
        <taxon>Hyoscyameae</taxon>
        <taxon>Anisodus</taxon>
    </lineage>
</organism>
<evidence type="ECO:0000256" key="4">
    <source>
        <dbReference type="ARBA" id="ARBA00022692"/>
    </source>
</evidence>
<comment type="caution">
    <text evidence="8">The sequence shown here is derived from an EMBL/GenBank/DDBJ whole genome shotgun (WGS) entry which is preliminary data.</text>
</comment>
<dbReference type="GO" id="GO:0005337">
    <property type="term" value="F:nucleoside transmembrane transporter activity"/>
    <property type="evidence" value="ECO:0007669"/>
    <property type="project" value="InterPro"/>
</dbReference>
<reference evidence="8" key="1">
    <citation type="submission" date="2023-12" db="EMBL/GenBank/DDBJ databases">
        <title>Genome assembly of Anisodus tanguticus.</title>
        <authorList>
            <person name="Wang Y.-J."/>
        </authorList>
    </citation>
    <scope>NUCLEOTIDE SEQUENCE</scope>
    <source>
        <strain evidence="8">KB-2021</strain>
        <tissue evidence="8">Leaf</tissue>
    </source>
</reference>
<keyword evidence="5 7" id="KW-1133">Transmembrane helix</keyword>
<evidence type="ECO:0000313" key="8">
    <source>
        <dbReference type="EMBL" id="KAK4345100.1"/>
    </source>
</evidence>
<evidence type="ECO:0000256" key="5">
    <source>
        <dbReference type="ARBA" id="ARBA00022989"/>
    </source>
</evidence>
<dbReference type="AlphaFoldDB" id="A0AAE1V224"/>
<dbReference type="PANTHER" id="PTHR10332:SF30">
    <property type="entry name" value="EQUILIBRATIVE NUCLEOTIDE TRANSPORTER 2"/>
    <property type="match status" value="1"/>
</dbReference>
<keyword evidence="9" id="KW-1185">Reference proteome</keyword>
<evidence type="ECO:0000256" key="1">
    <source>
        <dbReference type="ARBA" id="ARBA00004141"/>
    </source>
</evidence>
<protein>
    <submittedName>
        <fullName evidence="8">Uncharacterized protein</fullName>
    </submittedName>
</protein>
<evidence type="ECO:0000256" key="7">
    <source>
        <dbReference type="SAM" id="Phobius"/>
    </source>
</evidence>